<gene>
    <name evidence="4" type="ORF">D5S18_25420</name>
</gene>
<dbReference type="AlphaFoldDB" id="A0A3A4JWW1"/>
<evidence type="ECO:0000256" key="1">
    <source>
        <dbReference type="ARBA" id="ARBA00023125"/>
    </source>
</evidence>
<protein>
    <submittedName>
        <fullName evidence="4">TetR family transcriptional regulator</fullName>
    </submittedName>
</protein>
<dbReference type="InterPro" id="IPR009057">
    <property type="entry name" value="Homeodomain-like_sf"/>
</dbReference>
<evidence type="ECO:0000313" key="4">
    <source>
        <dbReference type="EMBL" id="RJO71251.1"/>
    </source>
</evidence>
<evidence type="ECO:0000259" key="3">
    <source>
        <dbReference type="PROSITE" id="PS50977"/>
    </source>
</evidence>
<dbReference type="Proteomes" id="UP000266677">
    <property type="component" value="Unassembled WGS sequence"/>
</dbReference>
<keyword evidence="5" id="KW-1185">Reference proteome</keyword>
<organism evidence="4 5">
    <name type="scientific">Nocardia panacis</name>
    <dbReference type="NCBI Taxonomy" id="2340916"/>
    <lineage>
        <taxon>Bacteria</taxon>
        <taxon>Bacillati</taxon>
        <taxon>Actinomycetota</taxon>
        <taxon>Actinomycetes</taxon>
        <taxon>Mycobacteriales</taxon>
        <taxon>Nocardiaceae</taxon>
        <taxon>Nocardia</taxon>
    </lineage>
</organism>
<dbReference type="RefSeq" id="WP_120043619.1">
    <property type="nucleotide sequence ID" value="NZ_QZFU01000035.1"/>
</dbReference>
<keyword evidence="1 2" id="KW-0238">DNA-binding</keyword>
<evidence type="ECO:0000313" key="5">
    <source>
        <dbReference type="Proteomes" id="UP000266677"/>
    </source>
</evidence>
<feature type="domain" description="HTH tetR-type" evidence="3">
    <location>
        <begin position="4"/>
        <end position="64"/>
    </location>
</feature>
<comment type="caution">
    <text evidence="4">The sequence shown here is derived from an EMBL/GenBank/DDBJ whole genome shotgun (WGS) entry which is preliminary data.</text>
</comment>
<dbReference type="OrthoDB" id="7506349at2"/>
<evidence type="ECO:0000256" key="2">
    <source>
        <dbReference type="PROSITE-ProRule" id="PRU00335"/>
    </source>
</evidence>
<dbReference type="Pfam" id="PF17940">
    <property type="entry name" value="TetR_C_31"/>
    <property type="match status" value="1"/>
</dbReference>
<dbReference type="EMBL" id="QZFU01000035">
    <property type="protein sequence ID" value="RJO71251.1"/>
    <property type="molecule type" value="Genomic_DNA"/>
</dbReference>
<dbReference type="InterPro" id="IPR001647">
    <property type="entry name" value="HTH_TetR"/>
</dbReference>
<accession>A0A3A4JWW1</accession>
<dbReference type="Pfam" id="PF00440">
    <property type="entry name" value="TetR_N"/>
    <property type="match status" value="1"/>
</dbReference>
<dbReference type="GO" id="GO:0003677">
    <property type="term" value="F:DNA binding"/>
    <property type="evidence" value="ECO:0007669"/>
    <property type="project" value="UniProtKB-UniRule"/>
</dbReference>
<dbReference type="Gene3D" id="1.10.357.10">
    <property type="entry name" value="Tetracycline Repressor, domain 2"/>
    <property type="match status" value="1"/>
</dbReference>
<reference evidence="4 5" key="1">
    <citation type="submission" date="2018-09" db="EMBL/GenBank/DDBJ databases">
        <title>YIM PH21274 draft genome.</title>
        <authorList>
            <person name="Miao C."/>
        </authorList>
    </citation>
    <scope>NUCLEOTIDE SEQUENCE [LARGE SCALE GENOMIC DNA]</scope>
    <source>
        <strain evidence="4 5">YIM PH 21724</strain>
    </source>
</reference>
<feature type="DNA-binding region" description="H-T-H motif" evidence="2">
    <location>
        <begin position="27"/>
        <end position="46"/>
    </location>
</feature>
<proteinExistence type="predicted"/>
<sequence>MSTADRRALIVDAAIDLIAAQGLRALTHRALDAALELPAGSASYYFRSRRALLAGIVERIAARSRADFLAGGFDTPDLRDRAALARAIARWLDRLLAERRHHLIVRHALILELRADPELRARLAHGLFSAEGARDLFAALDFADPDAAAADFLAVLEGAVFDRFAGARADLPAGTPQNVDELAALLIRFLA</sequence>
<dbReference type="PROSITE" id="PS50977">
    <property type="entry name" value="HTH_TETR_2"/>
    <property type="match status" value="1"/>
</dbReference>
<name>A0A3A4JWW1_9NOCA</name>
<dbReference type="SUPFAM" id="SSF46689">
    <property type="entry name" value="Homeodomain-like"/>
    <property type="match status" value="1"/>
</dbReference>
<dbReference type="InterPro" id="IPR041583">
    <property type="entry name" value="TetR_C_31"/>
</dbReference>